<evidence type="ECO:0000313" key="5">
    <source>
        <dbReference type="Ensembl" id="ENSTRUP00000031594.3"/>
    </source>
</evidence>
<dbReference type="OrthoDB" id="2189254at2759"/>
<dbReference type="GO" id="GO:0006890">
    <property type="term" value="P:retrograde vesicle-mediated transport, Golgi to endoplasmic reticulum"/>
    <property type="evidence" value="ECO:0007669"/>
    <property type="project" value="InterPro"/>
</dbReference>
<evidence type="ECO:0000256" key="3">
    <source>
        <dbReference type="ARBA" id="ARBA00079551"/>
    </source>
</evidence>
<reference evidence="5" key="3">
    <citation type="submission" date="2025-09" db="UniProtKB">
        <authorList>
            <consortium name="Ensembl"/>
        </authorList>
    </citation>
    <scope>IDENTIFICATION</scope>
</reference>
<dbReference type="GO" id="GO:0060628">
    <property type="term" value="P:regulation of ER to Golgi vesicle-mediated transport"/>
    <property type="evidence" value="ECO:0007669"/>
    <property type="project" value="TreeGrafter"/>
</dbReference>
<dbReference type="FunFam" id="1.20.58.670:FF:000003">
    <property type="entry name" value="RAD50-interacting protein 1"/>
    <property type="match status" value="1"/>
</dbReference>
<evidence type="ECO:0000256" key="1">
    <source>
        <dbReference type="ARBA" id="ARBA00061158"/>
    </source>
</evidence>
<accession>H2U3T3</accession>
<dbReference type="Ensembl" id="ENSTRUT00000031717.3">
    <property type="protein sequence ID" value="ENSTRUP00000031594.3"/>
    <property type="gene ID" value="ENSTRUG00000012472.3"/>
</dbReference>
<dbReference type="Gene3D" id="1.20.58.670">
    <property type="entry name" value="Dsl1p vesicle tethering complex, Tip20p subunit, domain D"/>
    <property type="match status" value="1"/>
</dbReference>
<evidence type="ECO:0000256" key="2">
    <source>
        <dbReference type="ARBA" id="ARBA00073943"/>
    </source>
</evidence>
<gene>
    <name evidence="5" type="primary">rint1</name>
</gene>
<name>H2U3T3_TAKRU</name>
<dbReference type="Proteomes" id="UP000005226">
    <property type="component" value="Chromosome 18"/>
</dbReference>
<dbReference type="STRING" id="31033.ENSTRUP00000031594"/>
<dbReference type="RefSeq" id="XP_003972690.2">
    <property type="nucleotide sequence ID" value="XM_003972641.3"/>
</dbReference>
<evidence type="ECO:0000313" key="6">
    <source>
        <dbReference type="Proteomes" id="UP000005226"/>
    </source>
</evidence>
<keyword evidence="6" id="KW-1185">Reference proteome</keyword>
<dbReference type="PANTHER" id="PTHR13520:SF0">
    <property type="entry name" value="RAD50-INTERACTING PROTEIN 1"/>
    <property type="match status" value="1"/>
</dbReference>
<dbReference type="GO" id="GO:0006888">
    <property type="term" value="P:endoplasmic reticulum to Golgi vesicle-mediated transport"/>
    <property type="evidence" value="ECO:0007669"/>
    <property type="project" value="InterPro"/>
</dbReference>
<dbReference type="InterPro" id="IPR042042">
    <property type="entry name" value="Tip20p_domB"/>
</dbReference>
<dbReference type="PROSITE" id="PS51386">
    <property type="entry name" value="RINT1_TIP20"/>
    <property type="match status" value="1"/>
</dbReference>
<feature type="compositionally biased region" description="Basic and acidic residues" evidence="4">
    <location>
        <begin position="1"/>
        <end position="16"/>
    </location>
</feature>
<dbReference type="HOGENOM" id="CLU_020201_0_0_1"/>
<protein>
    <recommendedName>
        <fullName evidence="2">RAD50-interacting protein 1</fullName>
    </recommendedName>
    <alternativeName>
        <fullName evidence="3">RAD50 interactor 1</fullName>
    </alternativeName>
</protein>
<dbReference type="AlphaFoldDB" id="H2U3T3"/>
<dbReference type="Gene3D" id="1.20.58.1420">
    <property type="entry name" value="Dsl1p vesicle tethering complex, Tip20p subunit, domain B"/>
    <property type="match status" value="1"/>
</dbReference>
<organism evidence="5 6">
    <name type="scientific">Takifugu rubripes</name>
    <name type="common">Japanese pufferfish</name>
    <name type="synonym">Fugu rubripes</name>
    <dbReference type="NCBI Taxonomy" id="31033"/>
    <lineage>
        <taxon>Eukaryota</taxon>
        <taxon>Metazoa</taxon>
        <taxon>Chordata</taxon>
        <taxon>Craniata</taxon>
        <taxon>Vertebrata</taxon>
        <taxon>Euteleostomi</taxon>
        <taxon>Actinopterygii</taxon>
        <taxon>Neopterygii</taxon>
        <taxon>Teleostei</taxon>
        <taxon>Neoteleostei</taxon>
        <taxon>Acanthomorphata</taxon>
        <taxon>Eupercaria</taxon>
        <taxon>Tetraodontiformes</taxon>
        <taxon>Tetradontoidea</taxon>
        <taxon>Tetraodontidae</taxon>
        <taxon>Takifugu</taxon>
    </lineage>
</organism>
<comment type="similarity">
    <text evidence="1">Belongs to the RINT1 family.</text>
</comment>
<dbReference type="GeneID" id="101066060"/>
<proteinExistence type="inferred from homology"/>
<dbReference type="PANTHER" id="PTHR13520">
    <property type="entry name" value="RAD50-INTERACTING PROTEIN 1 RINT-1"/>
    <property type="match status" value="1"/>
</dbReference>
<feature type="region of interest" description="Disordered" evidence="4">
    <location>
        <begin position="1"/>
        <end position="22"/>
    </location>
</feature>
<dbReference type="CTD" id="60561"/>
<dbReference type="GO" id="GO:0070939">
    <property type="term" value="C:Dsl1/NZR complex"/>
    <property type="evidence" value="ECO:0007669"/>
    <property type="project" value="InterPro"/>
</dbReference>
<reference evidence="5 6" key="1">
    <citation type="journal article" date="2011" name="Genome Biol. Evol.">
        <title>Integration of the genetic map and genome assembly of fugu facilitates insights into distinct features of genome evolution in teleosts and mammals.</title>
        <authorList>
            <person name="Kai W."/>
            <person name="Kikuchi K."/>
            <person name="Tohari S."/>
            <person name="Chew A.K."/>
            <person name="Tay A."/>
            <person name="Fujiwara A."/>
            <person name="Hosoya S."/>
            <person name="Suetake H."/>
            <person name="Naruse K."/>
            <person name="Brenner S."/>
            <person name="Suzuki Y."/>
            <person name="Venkatesh B."/>
        </authorList>
    </citation>
    <scope>NUCLEOTIDE SEQUENCE [LARGE SCALE GENOMIC DNA]</scope>
</reference>
<dbReference type="KEGG" id="tru:101066060"/>
<dbReference type="GeneTree" id="ENSGT00390000017006"/>
<dbReference type="InterPro" id="IPR007528">
    <property type="entry name" value="RINT1_Tip20"/>
</dbReference>
<evidence type="ECO:0000256" key="4">
    <source>
        <dbReference type="SAM" id="MobiDB-lite"/>
    </source>
</evidence>
<dbReference type="InterPro" id="IPR042044">
    <property type="entry name" value="EXOC6PINT-1/Sec15/Tip20_C_dom2"/>
</dbReference>
<dbReference type="OMA" id="GMTWEVL"/>
<sequence length="780" mass="88221">MAAPSDEPRQKSLPEHVDDESGALWEDERGLHVVDFLTNKAGDDLKSHKNIGDILESLKEENNVLSEQVLAVSDSVPLKVSAALCAAENAACSLQDLLHREEMMANLLEQHLQGVQPSKNHLGRMLNQIQTIERHMKYLSCLQLIEECSSSIQQCLMTGSVWEAIRAIDSMGAVHAGLKTSGCSSLKAFLQETLSFWHRIIKDRLSGDFEKILAQLHWPNISPTAQSLAPVGNHQELSVQLELLVTQLLALQTTDNLLFHSTSPLLPTQADSSATAVSQSPICLPIQIMLLPFRKRFRYHFCGNRQTSSLSKPEWYLTQVLLWMSNNSTFMEEKIQPILEGAETHLSARVELCRGLLALVQEKVASDALRLLYDDALFCHLVEEVLQFEKELRSKLSYPPALPGLLHLLLENTVLQKWLTVEKKMAVEKMDAMLSSEGAWSCQYKEMCDMDELRAPDCAETFMMLLQVITERYRYLTCPSAQLKFLGLQKELLDDFRIRLTQVMKEDSRYPLSARYCAILNAVNYISTILRDWGDNVFFLQLQQAAVSLNDEVLLGGLGLMELGQLAALEGSLFDSLLALLDRLKGDMMGRLLDWTMREFKEKAKPYSQNRWLSFPSQQDQSSMSLSSSACPMMLCLRDRLLSLHQLLGLSLFQLTWQGLAERLDHFLYQDVILANHFSDGGAAQLHFDMSRNLFPLFGQYCKRPENFFKHVKEACIILRLSVGSAILLRNVLEEAEEETDAGDHERPTLMSTLHELGVYCLAPCDVLYVLRLRVSWPGQ</sequence>
<dbReference type="Pfam" id="PF04437">
    <property type="entry name" value="RINT1_TIP1"/>
    <property type="match status" value="1"/>
</dbReference>
<dbReference type="InParanoid" id="H2U3T3"/>
<dbReference type="eggNOG" id="KOG2218">
    <property type="taxonomic scope" value="Eukaryota"/>
</dbReference>
<reference evidence="5" key="2">
    <citation type="submission" date="2025-08" db="UniProtKB">
        <authorList>
            <consortium name="Ensembl"/>
        </authorList>
    </citation>
    <scope>IDENTIFICATION</scope>
</reference>